<proteinExistence type="predicted"/>
<organism evidence="1 2">
    <name type="scientific">Coraliomargarita algicola</name>
    <dbReference type="NCBI Taxonomy" id="3092156"/>
    <lineage>
        <taxon>Bacteria</taxon>
        <taxon>Pseudomonadati</taxon>
        <taxon>Verrucomicrobiota</taxon>
        <taxon>Opitutia</taxon>
        <taxon>Puniceicoccales</taxon>
        <taxon>Coraliomargaritaceae</taxon>
        <taxon>Coraliomargarita</taxon>
    </lineage>
</organism>
<dbReference type="Proteomes" id="UP001324993">
    <property type="component" value="Chromosome"/>
</dbReference>
<accession>A0ABZ0RQZ8</accession>
<dbReference type="RefSeq" id="WP_319834378.1">
    <property type="nucleotide sequence ID" value="NZ_CP138858.1"/>
</dbReference>
<protein>
    <submittedName>
        <fullName evidence="1">Uncharacterized protein</fullName>
    </submittedName>
</protein>
<gene>
    <name evidence="1" type="ORF">SH580_07410</name>
</gene>
<sequence length="198" mass="22281">MDLKTSVDEVLRKIGRNMLLFQQLEGLLKFTLSGNKLSGVSSQLERKQAKHVASTQKQTLGILVGQYVEEILGPETDDEGPDLDKITEPHFSYKFRLGHNEAFYEEIKTWLAQLVDDRNELVHHLLPQLDTTSAASCEETGQKLDIQADTIRQAIRNMQSIAKAMTETKKEVVALLQSLEGKSMLFPDEQPKTSALNK</sequence>
<evidence type="ECO:0000313" key="1">
    <source>
        <dbReference type="EMBL" id="WPJ97536.1"/>
    </source>
</evidence>
<name>A0ABZ0RQZ8_9BACT</name>
<keyword evidence="2" id="KW-1185">Reference proteome</keyword>
<reference evidence="1 2" key="1">
    <citation type="submission" date="2023-11" db="EMBL/GenBank/DDBJ databases">
        <title>Coraliomargarita sp. nov., isolated from marine algae.</title>
        <authorList>
            <person name="Lee J.K."/>
            <person name="Baek J.H."/>
            <person name="Kim J.M."/>
            <person name="Choi D.G."/>
            <person name="Jeon C.O."/>
        </authorList>
    </citation>
    <scope>NUCLEOTIDE SEQUENCE [LARGE SCALE GENOMIC DNA]</scope>
    <source>
        <strain evidence="1 2">J2-16</strain>
    </source>
</reference>
<dbReference type="EMBL" id="CP138858">
    <property type="protein sequence ID" value="WPJ97536.1"/>
    <property type="molecule type" value="Genomic_DNA"/>
</dbReference>
<evidence type="ECO:0000313" key="2">
    <source>
        <dbReference type="Proteomes" id="UP001324993"/>
    </source>
</evidence>